<evidence type="ECO:0008006" key="5">
    <source>
        <dbReference type="Google" id="ProtNLM"/>
    </source>
</evidence>
<dbReference type="Proteomes" id="UP000292564">
    <property type="component" value="Unassembled WGS sequence"/>
</dbReference>
<keyword evidence="2" id="KW-0812">Transmembrane</keyword>
<accession>A0A4Q7ZKF9</accession>
<evidence type="ECO:0000256" key="2">
    <source>
        <dbReference type="SAM" id="Phobius"/>
    </source>
</evidence>
<keyword evidence="4" id="KW-1185">Reference proteome</keyword>
<keyword evidence="2" id="KW-0472">Membrane</keyword>
<reference evidence="3 4" key="1">
    <citation type="submission" date="2019-02" db="EMBL/GenBank/DDBJ databases">
        <title>Sequencing the genomes of 1000 actinobacteria strains.</title>
        <authorList>
            <person name="Klenk H.-P."/>
        </authorList>
    </citation>
    <scope>NUCLEOTIDE SEQUENCE [LARGE SCALE GENOMIC DNA]</scope>
    <source>
        <strain evidence="3 4">DSM 45162</strain>
    </source>
</reference>
<feature type="transmembrane region" description="Helical" evidence="2">
    <location>
        <begin position="304"/>
        <end position="326"/>
    </location>
</feature>
<name>A0A4Q7ZKF9_9ACTN</name>
<feature type="transmembrane region" description="Helical" evidence="2">
    <location>
        <begin position="12"/>
        <end position="36"/>
    </location>
</feature>
<proteinExistence type="predicted"/>
<organism evidence="3 4">
    <name type="scientific">Krasilnikovia cinnamomea</name>
    <dbReference type="NCBI Taxonomy" id="349313"/>
    <lineage>
        <taxon>Bacteria</taxon>
        <taxon>Bacillati</taxon>
        <taxon>Actinomycetota</taxon>
        <taxon>Actinomycetes</taxon>
        <taxon>Micromonosporales</taxon>
        <taxon>Micromonosporaceae</taxon>
        <taxon>Krasilnikovia</taxon>
    </lineage>
</organism>
<sequence>MSVTVNHRPNHLRSAVAAVLTVLILVPAGCLFAWVWNDNQDRRDNTQRERQGVEYLTALAPLISGLAEAQSSALQGVAAPPASLTTAVTNVSAVDARLGAELGTRERWTNLRDKIGKFKTLKGDAEAVFQAHVEVADLALALYASVQSGTGLLRDPDNDVSHLQQVIAVDLPTTVTQVSRMGDLAMLVSAATPARKAVLAPQFGASVEFVNASVDNLTNNLQAAAENTTSTTLSGNLVSTLDQFRRGVEALTRGANPGGTPNPATMATAQAQLQTSLSALSGVVSRETTTLLDDRLDSLDLRHAGILTAGVAVLALTLVAGALHLVGRRRASSARPGPAPAGPDAARGMGRPGDGYGHLNQAPTYGDAPTQRERSGVLR</sequence>
<feature type="compositionally biased region" description="Basic and acidic residues" evidence="1">
    <location>
        <begin position="370"/>
        <end position="379"/>
    </location>
</feature>
<evidence type="ECO:0000313" key="4">
    <source>
        <dbReference type="Proteomes" id="UP000292564"/>
    </source>
</evidence>
<evidence type="ECO:0000313" key="3">
    <source>
        <dbReference type="EMBL" id="RZU50755.1"/>
    </source>
</evidence>
<dbReference type="EMBL" id="SHKY01000001">
    <property type="protein sequence ID" value="RZU50755.1"/>
    <property type="molecule type" value="Genomic_DNA"/>
</dbReference>
<protein>
    <recommendedName>
        <fullName evidence="5">Nitrate/nitrite sensing protein</fullName>
    </recommendedName>
</protein>
<evidence type="ECO:0000256" key="1">
    <source>
        <dbReference type="SAM" id="MobiDB-lite"/>
    </source>
</evidence>
<comment type="caution">
    <text evidence="3">The sequence shown here is derived from an EMBL/GenBank/DDBJ whole genome shotgun (WGS) entry which is preliminary data.</text>
</comment>
<keyword evidence="2" id="KW-1133">Transmembrane helix</keyword>
<feature type="region of interest" description="Disordered" evidence="1">
    <location>
        <begin position="328"/>
        <end position="379"/>
    </location>
</feature>
<dbReference type="AlphaFoldDB" id="A0A4Q7ZKF9"/>
<gene>
    <name evidence="3" type="ORF">EV385_2538</name>
</gene>